<evidence type="ECO:0000256" key="1">
    <source>
        <dbReference type="ARBA" id="ARBA00004236"/>
    </source>
</evidence>
<feature type="transmembrane region" description="Helical" evidence="6">
    <location>
        <begin position="16"/>
        <end position="36"/>
    </location>
</feature>
<dbReference type="GO" id="GO:0044781">
    <property type="term" value="P:bacterial-type flagellum organization"/>
    <property type="evidence" value="ECO:0007669"/>
    <property type="project" value="InterPro"/>
</dbReference>
<keyword evidence="3 6" id="KW-0812">Transmembrane</keyword>
<reference evidence="7" key="2">
    <citation type="submission" date="2020-02" db="EMBL/GenBank/DDBJ databases">
        <authorList>
            <consortium name="NCBI Pathogen Detection Project"/>
        </authorList>
    </citation>
    <scope>NUCLEOTIDE SEQUENCE</scope>
    <source>
        <strain evidence="7">MA.CK_97/00011857</strain>
    </source>
</reference>
<evidence type="ECO:0000256" key="6">
    <source>
        <dbReference type="SAM" id="Phobius"/>
    </source>
</evidence>
<proteinExistence type="predicted"/>
<dbReference type="Pfam" id="PF04347">
    <property type="entry name" value="FliO"/>
    <property type="match status" value="1"/>
</dbReference>
<keyword evidence="5 6" id="KW-0472">Membrane</keyword>
<name>A0A756YGJ2_SALER</name>
<keyword evidence="4 6" id="KW-1133">Transmembrane helix</keyword>
<accession>A0A756YGJ2</accession>
<comment type="subcellular location">
    <subcellularLocation>
        <location evidence="1">Cell membrane</location>
    </subcellularLocation>
</comment>
<gene>
    <name evidence="7" type="ORF">G8S59_004017</name>
</gene>
<evidence type="ECO:0000256" key="5">
    <source>
        <dbReference type="ARBA" id="ARBA00023136"/>
    </source>
</evidence>
<evidence type="ECO:0008006" key="8">
    <source>
        <dbReference type="Google" id="ProtNLM"/>
    </source>
</evidence>
<sequence length="128" mass="14225">MAASNITGTGVDVYPLWMNAGMLLVIALIIVLCYIGKTRLSNTSFKKSVLFQVKQTQTLKSGAQLVVVEIDEQQLLLGVTSGSIVCLKIIDKKTEATSANFMENKTRGDFKKMVLNIMKDRHSWNKNE</sequence>
<organism evidence="7">
    <name type="scientific">Salmonella enterica</name>
    <name type="common">Salmonella choleraesuis</name>
    <dbReference type="NCBI Taxonomy" id="28901"/>
    <lineage>
        <taxon>Bacteria</taxon>
        <taxon>Pseudomonadati</taxon>
        <taxon>Pseudomonadota</taxon>
        <taxon>Gammaproteobacteria</taxon>
        <taxon>Enterobacterales</taxon>
        <taxon>Enterobacteriaceae</taxon>
        <taxon>Salmonella</taxon>
    </lineage>
</organism>
<comment type="caution">
    <text evidence="7">The sequence shown here is derived from an EMBL/GenBank/DDBJ whole genome shotgun (WGS) entry which is preliminary data.</text>
</comment>
<keyword evidence="2" id="KW-1003">Cell membrane</keyword>
<dbReference type="GO" id="GO:0016020">
    <property type="term" value="C:membrane"/>
    <property type="evidence" value="ECO:0007669"/>
    <property type="project" value="InterPro"/>
</dbReference>
<evidence type="ECO:0000256" key="2">
    <source>
        <dbReference type="ARBA" id="ARBA00022475"/>
    </source>
</evidence>
<reference evidence="7" key="1">
    <citation type="journal article" date="2018" name="Genome Biol.">
        <title>SKESA: strategic k-mer extension for scrupulous assemblies.</title>
        <authorList>
            <person name="Souvorov A."/>
            <person name="Agarwala R."/>
            <person name="Lipman D.J."/>
        </authorList>
    </citation>
    <scope>NUCLEOTIDE SEQUENCE</scope>
    <source>
        <strain evidence="7">MA.CK_97/00011857</strain>
    </source>
</reference>
<dbReference type="InterPro" id="IPR022781">
    <property type="entry name" value="Flagellar_biosynth_FliO"/>
</dbReference>
<evidence type="ECO:0000313" key="7">
    <source>
        <dbReference type="EMBL" id="HAG0390721.1"/>
    </source>
</evidence>
<evidence type="ECO:0000256" key="3">
    <source>
        <dbReference type="ARBA" id="ARBA00022692"/>
    </source>
</evidence>
<protein>
    <recommendedName>
        <fullName evidence="8">Flagellar protein</fullName>
    </recommendedName>
</protein>
<evidence type="ECO:0000256" key="4">
    <source>
        <dbReference type="ARBA" id="ARBA00022989"/>
    </source>
</evidence>
<dbReference type="AlphaFoldDB" id="A0A756YGJ2"/>
<dbReference type="EMBL" id="DAAXCJ010000012">
    <property type="protein sequence ID" value="HAG0390721.1"/>
    <property type="molecule type" value="Genomic_DNA"/>
</dbReference>